<evidence type="ECO:0000256" key="8">
    <source>
        <dbReference type="ARBA" id="ARBA00023136"/>
    </source>
</evidence>
<reference evidence="12" key="1">
    <citation type="submission" date="2020-01" db="EMBL/GenBank/DDBJ databases">
        <authorList>
            <person name="Rat A."/>
        </authorList>
    </citation>
    <scope>NUCLEOTIDE SEQUENCE</scope>
    <source>
        <strain evidence="12">LMG 31161</strain>
    </source>
</reference>
<feature type="region of interest" description="Disordered" evidence="10">
    <location>
        <begin position="1"/>
        <end position="60"/>
    </location>
</feature>
<proteinExistence type="inferred from homology"/>
<dbReference type="EMBL" id="JAAEDK010000012">
    <property type="protein sequence ID" value="MBR0658983.1"/>
    <property type="molecule type" value="Genomic_DNA"/>
</dbReference>
<evidence type="ECO:0000313" key="14">
    <source>
        <dbReference type="Proteomes" id="UP000746741"/>
    </source>
</evidence>
<evidence type="ECO:0000256" key="7">
    <source>
        <dbReference type="ARBA" id="ARBA00022989"/>
    </source>
</evidence>
<dbReference type="Pfam" id="PF00528">
    <property type="entry name" value="BPD_transp_1"/>
    <property type="match status" value="1"/>
</dbReference>
<keyword evidence="5" id="KW-0571">Peptide transport</keyword>
<accession>A0A9X9WF73</accession>
<dbReference type="InterPro" id="IPR000515">
    <property type="entry name" value="MetI-like"/>
</dbReference>
<comment type="caution">
    <text evidence="12">The sequence shown here is derived from an EMBL/GenBank/DDBJ whole genome shotgun (WGS) entry which is preliminary data.</text>
</comment>
<evidence type="ECO:0000259" key="11">
    <source>
        <dbReference type="PROSITE" id="PS50928"/>
    </source>
</evidence>
<dbReference type="CDD" id="cd06261">
    <property type="entry name" value="TM_PBP2"/>
    <property type="match status" value="1"/>
</dbReference>
<feature type="transmembrane region" description="Helical" evidence="9">
    <location>
        <begin position="297"/>
        <end position="322"/>
    </location>
</feature>
<dbReference type="InterPro" id="IPR050366">
    <property type="entry name" value="BP-dependent_transpt_permease"/>
</dbReference>
<evidence type="ECO:0000313" key="13">
    <source>
        <dbReference type="EMBL" id="NKE19717.1"/>
    </source>
</evidence>
<keyword evidence="4 9" id="KW-0812">Transmembrane</keyword>
<sequence>MGAVAPCVPQRAAGHADHGRRTVRGTAGRRRGHRDGLRPRRSRRHDAAGGGEPGCRGAAGDRRAVRLRLRGDQPADRPADAAARPAARVAPGGCVVSETAIPLRAPRSLRLPPAGLVLAWAVIGLVLAWAIAPGLFAWQSPLQGVSGSQLAEPSAAHWLGTDGLGRDMYARVVYGARESLLGACLAVTVGLSFGTLLGLVAGARGGLVDAAMMRLVDTLLAIPSLLLSLSVIILLGFGSINAAFAVGCVSIAHFARLSRTEVLRVRRAEYVEAAFGSGGRFGAVLWRHVLPNAMTSVLALAALQFGSAILALATLGFLGYGAPPPTPEWGLLIAEGRDFLASAWWLTCAPGVVVVLVVLSAERISRSIGARRT</sequence>
<feature type="transmembrane region" description="Helical" evidence="9">
    <location>
        <begin position="342"/>
        <end position="361"/>
    </location>
</feature>
<feature type="transmembrane region" description="Helical" evidence="9">
    <location>
        <begin position="180"/>
        <end position="203"/>
    </location>
</feature>
<keyword evidence="7 9" id="KW-1133">Transmembrane helix</keyword>
<dbReference type="GO" id="GO:0015031">
    <property type="term" value="P:protein transport"/>
    <property type="evidence" value="ECO:0007669"/>
    <property type="project" value="UniProtKB-KW"/>
</dbReference>
<dbReference type="Gene3D" id="1.10.3720.10">
    <property type="entry name" value="MetI-like"/>
    <property type="match status" value="1"/>
</dbReference>
<evidence type="ECO:0000256" key="9">
    <source>
        <dbReference type="RuleBase" id="RU363032"/>
    </source>
</evidence>
<dbReference type="PROSITE" id="PS50928">
    <property type="entry name" value="ABC_TM1"/>
    <property type="match status" value="1"/>
</dbReference>
<dbReference type="InterPro" id="IPR035906">
    <property type="entry name" value="MetI-like_sf"/>
</dbReference>
<gene>
    <name evidence="13" type="ORF">GWK15_22355</name>
    <name evidence="12" type="ORF">GXW75_06975</name>
</gene>
<reference evidence="13 14" key="2">
    <citation type="submission" date="2020-02" db="EMBL/GenBank/DDBJ databases">
        <authorList>
            <person name="Sun Q."/>
            <person name="Inoue M."/>
        </authorList>
    </citation>
    <scope>NUCLEOTIDE SEQUENCE [LARGE SCALE GENOMIC DNA]</scope>
    <source>
        <strain evidence="13 14">KCTC 22478</strain>
    </source>
</reference>
<dbReference type="Proteomes" id="UP000746741">
    <property type="component" value="Unassembled WGS sequence"/>
</dbReference>
<feature type="domain" description="ABC transmembrane type-1" evidence="11">
    <location>
        <begin position="176"/>
        <end position="365"/>
    </location>
</feature>
<dbReference type="EMBL" id="JAAVUP010000012">
    <property type="protein sequence ID" value="NKE19717.1"/>
    <property type="molecule type" value="Genomic_DNA"/>
</dbReference>
<protein>
    <submittedName>
        <fullName evidence="12">ABC transporter permease</fullName>
    </submittedName>
</protein>
<evidence type="ECO:0000256" key="4">
    <source>
        <dbReference type="ARBA" id="ARBA00022692"/>
    </source>
</evidence>
<keyword evidence="3" id="KW-1003">Cell membrane</keyword>
<comment type="similarity">
    <text evidence="9">Belongs to the binding-protein-dependent transport system permease family.</text>
</comment>
<keyword evidence="8 9" id="KW-0472">Membrane</keyword>
<name>A0A9X9WF73_9PROT</name>
<reference evidence="12" key="3">
    <citation type="journal article" date="2021" name="Syst. Appl. Microbiol.">
        <title>Roseomonas hellenica sp. nov., isolated from roots of wild-growing Alkanna tinctoria.</title>
        <authorList>
            <person name="Rat A."/>
            <person name="Naranjo H.D."/>
            <person name="Lebbe L."/>
            <person name="Cnockaert M."/>
            <person name="Krigas N."/>
            <person name="Grigoriadou K."/>
            <person name="Maloupa E."/>
            <person name="Willems A."/>
        </authorList>
    </citation>
    <scope>NUCLEOTIDE SEQUENCE</scope>
    <source>
        <strain evidence="12">LMG 31161</strain>
    </source>
</reference>
<evidence type="ECO:0000256" key="10">
    <source>
        <dbReference type="SAM" id="MobiDB-lite"/>
    </source>
</evidence>
<dbReference type="AlphaFoldDB" id="A0A9X9WF73"/>
<dbReference type="PANTHER" id="PTHR43386:SF1">
    <property type="entry name" value="D,D-DIPEPTIDE TRANSPORT SYSTEM PERMEASE PROTEIN DDPC-RELATED"/>
    <property type="match status" value="1"/>
</dbReference>
<dbReference type="GO" id="GO:0055085">
    <property type="term" value="P:transmembrane transport"/>
    <property type="evidence" value="ECO:0007669"/>
    <property type="project" value="InterPro"/>
</dbReference>
<evidence type="ECO:0000256" key="6">
    <source>
        <dbReference type="ARBA" id="ARBA00022927"/>
    </source>
</evidence>
<dbReference type="GO" id="GO:0005886">
    <property type="term" value="C:plasma membrane"/>
    <property type="evidence" value="ECO:0007669"/>
    <property type="project" value="UniProtKB-SubCell"/>
</dbReference>
<feature type="compositionally biased region" description="Basic residues" evidence="10">
    <location>
        <begin position="21"/>
        <end position="44"/>
    </location>
</feature>
<evidence type="ECO:0000256" key="1">
    <source>
        <dbReference type="ARBA" id="ARBA00004651"/>
    </source>
</evidence>
<evidence type="ECO:0000256" key="5">
    <source>
        <dbReference type="ARBA" id="ARBA00022856"/>
    </source>
</evidence>
<organism evidence="12 15">
    <name type="scientific">Neoroseomonas oryzicola</name>
    <dbReference type="NCBI Taxonomy" id="535904"/>
    <lineage>
        <taxon>Bacteria</taxon>
        <taxon>Pseudomonadati</taxon>
        <taxon>Pseudomonadota</taxon>
        <taxon>Alphaproteobacteria</taxon>
        <taxon>Acetobacterales</taxon>
        <taxon>Acetobacteraceae</taxon>
        <taxon>Neoroseomonas</taxon>
    </lineage>
</organism>
<dbReference type="Proteomes" id="UP001138708">
    <property type="component" value="Unassembled WGS sequence"/>
</dbReference>
<evidence type="ECO:0000256" key="3">
    <source>
        <dbReference type="ARBA" id="ARBA00022475"/>
    </source>
</evidence>
<evidence type="ECO:0000313" key="15">
    <source>
        <dbReference type="Proteomes" id="UP001138708"/>
    </source>
</evidence>
<evidence type="ECO:0000256" key="2">
    <source>
        <dbReference type="ARBA" id="ARBA00022448"/>
    </source>
</evidence>
<dbReference type="SUPFAM" id="SSF161098">
    <property type="entry name" value="MetI-like"/>
    <property type="match status" value="1"/>
</dbReference>
<keyword evidence="14" id="KW-1185">Reference proteome</keyword>
<dbReference type="PANTHER" id="PTHR43386">
    <property type="entry name" value="OLIGOPEPTIDE TRANSPORT SYSTEM PERMEASE PROTEIN APPC"/>
    <property type="match status" value="1"/>
</dbReference>
<keyword evidence="6" id="KW-0653">Protein transport</keyword>
<keyword evidence="2 9" id="KW-0813">Transport</keyword>
<comment type="subcellular location">
    <subcellularLocation>
        <location evidence="1 9">Cell membrane</location>
        <topology evidence="1 9">Multi-pass membrane protein</topology>
    </subcellularLocation>
</comment>
<feature type="transmembrane region" description="Helical" evidence="9">
    <location>
        <begin position="215"/>
        <end position="234"/>
    </location>
</feature>
<evidence type="ECO:0000313" key="12">
    <source>
        <dbReference type="EMBL" id="MBR0658983.1"/>
    </source>
</evidence>
<dbReference type="GO" id="GO:0015833">
    <property type="term" value="P:peptide transport"/>
    <property type="evidence" value="ECO:0007669"/>
    <property type="project" value="UniProtKB-KW"/>
</dbReference>
<feature type="transmembrane region" description="Helical" evidence="9">
    <location>
        <begin position="114"/>
        <end position="138"/>
    </location>
</feature>